<keyword evidence="3" id="KW-1185">Reference proteome</keyword>
<gene>
    <name evidence="2" type="ORF">POCULU_LOCUS10257</name>
</gene>
<name>A0A9N9DZL4_9GLOM</name>
<comment type="caution">
    <text evidence="2">The sequence shown here is derived from an EMBL/GenBank/DDBJ whole genome shotgun (WGS) entry which is preliminary data.</text>
</comment>
<dbReference type="Proteomes" id="UP000789572">
    <property type="component" value="Unassembled WGS sequence"/>
</dbReference>
<feature type="non-terminal residue" evidence="2">
    <location>
        <position position="43"/>
    </location>
</feature>
<dbReference type="EMBL" id="CAJVPJ010004933">
    <property type="protein sequence ID" value="CAG8657027.1"/>
    <property type="molecule type" value="Genomic_DNA"/>
</dbReference>
<sequence length="43" mass="4656">MSLVPPSTNISEVRFLLLLSIPVVLVIVVSSGVFFDFFTSGAR</sequence>
<feature type="transmembrane region" description="Helical" evidence="1">
    <location>
        <begin position="15"/>
        <end position="38"/>
    </location>
</feature>
<reference evidence="2" key="1">
    <citation type="submission" date="2021-06" db="EMBL/GenBank/DDBJ databases">
        <authorList>
            <person name="Kallberg Y."/>
            <person name="Tangrot J."/>
            <person name="Rosling A."/>
        </authorList>
    </citation>
    <scope>NUCLEOTIDE SEQUENCE</scope>
    <source>
        <strain evidence="2">IA702</strain>
    </source>
</reference>
<protein>
    <submittedName>
        <fullName evidence="2">10358_t:CDS:1</fullName>
    </submittedName>
</protein>
<organism evidence="2 3">
    <name type="scientific">Paraglomus occultum</name>
    <dbReference type="NCBI Taxonomy" id="144539"/>
    <lineage>
        <taxon>Eukaryota</taxon>
        <taxon>Fungi</taxon>
        <taxon>Fungi incertae sedis</taxon>
        <taxon>Mucoromycota</taxon>
        <taxon>Glomeromycotina</taxon>
        <taxon>Glomeromycetes</taxon>
        <taxon>Paraglomerales</taxon>
        <taxon>Paraglomeraceae</taxon>
        <taxon>Paraglomus</taxon>
    </lineage>
</organism>
<proteinExistence type="predicted"/>
<keyword evidence="1" id="KW-0812">Transmembrane</keyword>
<keyword evidence="1" id="KW-0472">Membrane</keyword>
<evidence type="ECO:0000313" key="3">
    <source>
        <dbReference type="Proteomes" id="UP000789572"/>
    </source>
</evidence>
<evidence type="ECO:0000256" key="1">
    <source>
        <dbReference type="SAM" id="Phobius"/>
    </source>
</evidence>
<evidence type="ECO:0000313" key="2">
    <source>
        <dbReference type="EMBL" id="CAG8657027.1"/>
    </source>
</evidence>
<keyword evidence="1" id="KW-1133">Transmembrane helix</keyword>
<dbReference type="AlphaFoldDB" id="A0A9N9DZL4"/>
<accession>A0A9N9DZL4</accession>